<keyword evidence="1" id="KW-0812">Transmembrane</keyword>
<dbReference type="RefSeq" id="WP_110360695.1">
    <property type="nucleotide sequence ID" value="NZ_QFLI01000004.1"/>
</dbReference>
<accession>A0A2V4AAU1</accession>
<sequence>MKFLKIFGIIILVLILGFLAIGLFVSKHEYKSEVEINKPVIETFAHFNNHESLLKWLPEVKSFEPIKETPNKVGSEYKMLIDSQGKVMEMHETLTAYKENEMIEMVFVAGWMTKNNRFTFEKSTNGTLLKAEYKVEGNNIFAKSMFAFFSKMFKQIDETNLNRFKEFVESQPVYIEEEAIQPTIIN</sequence>
<gene>
    <name evidence="2" type="ORF">DF185_10445</name>
</gene>
<keyword evidence="3" id="KW-1185">Reference proteome</keyword>
<feature type="transmembrane region" description="Helical" evidence="1">
    <location>
        <begin position="6"/>
        <end position="25"/>
    </location>
</feature>
<keyword evidence="1" id="KW-1133">Transmembrane helix</keyword>
<protein>
    <recommendedName>
        <fullName evidence="4">SRPBCC family protein</fullName>
    </recommendedName>
</protein>
<keyword evidence="1" id="KW-0472">Membrane</keyword>
<dbReference type="Pfam" id="PF10604">
    <property type="entry name" value="Polyketide_cyc2"/>
    <property type="match status" value="1"/>
</dbReference>
<name>A0A2V4AAU1_9BACT</name>
<evidence type="ECO:0008006" key="4">
    <source>
        <dbReference type="Google" id="ProtNLM"/>
    </source>
</evidence>
<dbReference type="Gene3D" id="3.30.530.20">
    <property type="match status" value="1"/>
</dbReference>
<dbReference type="InterPro" id="IPR023393">
    <property type="entry name" value="START-like_dom_sf"/>
</dbReference>
<proteinExistence type="predicted"/>
<dbReference type="OrthoDB" id="6193565at2"/>
<dbReference type="InterPro" id="IPR019587">
    <property type="entry name" value="Polyketide_cyclase/dehydratase"/>
</dbReference>
<evidence type="ECO:0000313" key="2">
    <source>
        <dbReference type="EMBL" id="PXY01064.1"/>
    </source>
</evidence>
<reference evidence="2 3" key="1">
    <citation type="submission" date="2018-05" db="EMBL/GenBank/DDBJ databases">
        <title>Marinifilum breve JC075T sp. nov., a marine bacterium isolated from Yongle Blue Hole in the South China Sea.</title>
        <authorList>
            <person name="Fu T."/>
        </authorList>
    </citation>
    <scope>NUCLEOTIDE SEQUENCE [LARGE SCALE GENOMIC DNA]</scope>
    <source>
        <strain evidence="2 3">JC075</strain>
    </source>
</reference>
<dbReference type="AlphaFoldDB" id="A0A2V4AAU1"/>
<dbReference type="CDD" id="cd07812">
    <property type="entry name" value="SRPBCC"/>
    <property type="match status" value="1"/>
</dbReference>
<evidence type="ECO:0000313" key="3">
    <source>
        <dbReference type="Proteomes" id="UP000248079"/>
    </source>
</evidence>
<organism evidence="2 3">
    <name type="scientific">Marinifilum breve</name>
    <dbReference type="NCBI Taxonomy" id="2184082"/>
    <lineage>
        <taxon>Bacteria</taxon>
        <taxon>Pseudomonadati</taxon>
        <taxon>Bacteroidota</taxon>
        <taxon>Bacteroidia</taxon>
        <taxon>Marinilabiliales</taxon>
        <taxon>Marinifilaceae</taxon>
    </lineage>
</organism>
<dbReference type="SUPFAM" id="SSF55961">
    <property type="entry name" value="Bet v1-like"/>
    <property type="match status" value="1"/>
</dbReference>
<dbReference type="EMBL" id="QFLI01000004">
    <property type="protein sequence ID" value="PXY01064.1"/>
    <property type="molecule type" value="Genomic_DNA"/>
</dbReference>
<comment type="caution">
    <text evidence="2">The sequence shown here is derived from an EMBL/GenBank/DDBJ whole genome shotgun (WGS) entry which is preliminary data.</text>
</comment>
<evidence type="ECO:0000256" key="1">
    <source>
        <dbReference type="SAM" id="Phobius"/>
    </source>
</evidence>
<dbReference type="Proteomes" id="UP000248079">
    <property type="component" value="Unassembled WGS sequence"/>
</dbReference>